<reference evidence="2" key="1">
    <citation type="journal article" date="2019" name="Int. J. Syst. Evol. Microbiol.">
        <title>The Global Catalogue of Microorganisms (GCM) 10K type strain sequencing project: providing services to taxonomists for standard genome sequencing and annotation.</title>
        <authorList>
            <consortium name="The Broad Institute Genomics Platform"/>
            <consortium name="The Broad Institute Genome Sequencing Center for Infectious Disease"/>
            <person name="Wu L."/>
            <person name="Ma J."/>
        </authorList>
    </citation>
    <scope>NUCLEOTIDE SEQUENCE [LARGE SCALE GENOMIC DNA]</scope>
    <source>
        <strain evidence="2">CGMCC 4.1437</strain>
    </source>
</reference>
<gene>
    <name evidence="1" type="ORF">ACFP3U_37050</name>
</gene>
<sequence>PYRDVAFGLADIDAKRRIADLHQADDEKAEAPICTTCLYAPPCETLRALALPYADHPDYREEWRP</sequence>
<evidence type="ECO:0000313" key="2">
    <source>
        <dbReference type="Proteomes" id="UP001595975"/>
    </source>
</evidence>
<feature type="non-terminal residue" evidence="1">
    <location>
        <position position="1"/>
    </location>
</feature>
<proteinExistence type="predicted"/>
<organism evidence="1 2">
    <name type="scientific">Kitasatospora misakiensis</name>
    <dbReference type="NCBI Taxonomy" id="67330"/>
    <lineage>
        <taxon>Bacteria</taxon>
        <taxon>Bacillati</taxon>
        <taxon>Actinomycetota</taxon>
        <taxon>Actinomycetes</taxon>
        <taxon>Kitasatosporales</taxon>
        <taxon>Streptomycetaceae</taxon>
        <taxon>Kitasatospora</taxon>
    </lineage>
</organism>
<dbReference type="InterPro" id="IPR046193">
    <property type="entry name" value="DUF6221"/>
</dbReference>
<accession>A0ABW0XD87</accession>
<dbReference type="Proteomes" id="UP001595975">
    <property type="component" value="Unassembled WGS sequence"/>
</dbReference>
<name>A0ABW0XD87_9ACTN</name>
<comment type="caution">
    <text evidence="1">The sequence shown here is derived from an EMBL/GenBank/DDBJ whole genome shotgun (WGS) entry which is preliminary data.</text>
</comment>
<dbReference type="RefSeq" id="WP_380230168.1">
    <property type="nucleotide sequence ID" value="NZ_JBHSOF010000161.1"/>
</dbReference>
<keyword evidence="2" id="KW-1185">Reference proteome</keyword>
<protein>
    <submittedName>
        <fullName evidence="1">DUF6221 family protein</fullName>
    </submittedName>
</protein>
<dbReference type="Pfam" id="PF19730">
    <property type="entry name" value="DUF6221"/>
    <property type="match status" value="1"/>
</dbReference>
<evidence type="ECO:0000313" key="1">
    <source>
        <dbReference type="EMBL" id="MFC5668548.1"/>
    </source>
</evidence>
<dbReference type="EMBL" id="JBHSOF010000161">
    <property type="protein sequence ID" value="MFC5668548.1"/>
    <property type="molecule type" value="Genomic_DNA"/>
</dbReference>